<sequence length="86" mass="9128">MNSTQLLSREDARLCAGVVREVSSARGISKDPVAVGKLTMAVARLYNSGLRGREELLSAAMQMADLQSSAATTVGSKEQDVQYPGK</sequence>
<protein>
    <submittedName>
        <fullName evidence="1">Uncharacterized protein</fullName>
    </submittedName>
</protein>
<gene>
    <name evidence="1" type="ORF">GA0061101_1212</name>
</gene>
<evidence type="ECO:0000313" key="2">
    <source>
        <dbReference type="Proteomes" id="UP000199205"/>
    </source>
</evidence>
<name>A0A1C3WZB4_9HYPH</name>
<dbReference type="RefSeq" id="WP_092576020.1">
    <property type="nucleotide sequence ID" value="NZ_FMAF01000021.1"/>
</dbReference>
<dbReference type="OrthoDB" id="8402009at2"/>
<accession>A0A1C3WZB4</accession>
<evidence type="ECO:0000313" key="1">
    <source>
        <dbReference type="EMBL" id="SCB45338.1"/>
    </source>
</evidence>
<proteinExistence type="predicted"/>
<reference evidence="1 2" key="1">
    <citation type="submission" date="2016-08" db="EMBL/GenBank/DDBJ databases">
        <authorList>
            <person name="Seilhamer J.J."/>
        </authorList>
    </citation>
    <scope>NUCLEOTIDE SEQUENCE [LARGE SCALE GENOMIC DNA]</scope>
    <source>
        <strain evidence="1 2">P1-7</strain>
    </source>
</reference>
<organism evidence="1 2">
    <name type="scientific">Rhizobium lusitanum</name>
    <dbReference type="NCBI Taxonomy" id="293958"/>
    <lineage>
        <taxon>Bacteria</taxon>
        <taxon>Pseudomonadati</taxon>
        <taxon>Pseudomonadota</taxon>
        <taxon>Alphaproteobacteria</taxon>
        <taxon>Hyphomicrobiales</taxon>
        <taxon>Rhizobiaceae</taxon>
        <taxon>Rhizobium/Agrobacterium group</taxon>
        <taxon>Rhizobium</taxon>
    </lineage>
</organism>
<dbReference type="AlphaFoldDB" id="A0A1C3WZB4"/>
<dbReference type="Proteomes" id="UP000199205">
    <property type="component" value="Unassembled WGS sequence"/>
</dbReference>
<dbReference type="EMBL" id="FMAF01000021">
    <property type="protein sequence ID" value="SCB45338.1"/>
    <property type="molecule type" value="Genomic_DNA"/>
</dbReference>